<evidence type="ECO:0000313" key="3">
    <source>
        <dbReference type="EMBL" id="SDL09179.1"/>
    </source>
</evidence>
<feature type="transmembrane region" description="Helical" evidence="2">
    <location>
        <begin position="39"/>
        <end position="59"/>
    </location>
</feature>
<dbReference type="RefSeq" id="WP_245724316.1">
    <property type="nucleotide sequence ID" value="NZ_FNFE01000011.1"/>
</dbReference>
<dbReference type="EMBL" id="FNFE01000011">
    <property type="protein sequence ID" value="SDL09179.1"/>
    <property type="molecule type" value="Genomic_DNA"/>
</dbReference>
<feature type="transmembrane region" description="Helical" evidence="2">
    <location>
        <begin position="391"/>
        <end position="409"/>
    </location>
</feature>
<evidence type="ECO:0000256" key="1">
    <source>
        <dbReference type="SAM" id="Coils"/>
    </source>
</evidence>
<reference evidence="4" key="1">
    <citation type="submission" date="2016-10" db="EMBL/GenBank/DDBJ databases">
        <authorList>
            <person name="Varghese N."/>
            <person name="Submissions S."/>
        </authorList>
    </citation>
    <scope>NUCLEOTIDE SEQUENCE [LARGE SCALE GENOMIC DNA]</scope>
    <source>
        <strain evidence="4">B4,CECT 8067,JCM 17497</strain>
    </source>
</reference>
<gene>
    <name evidence="3" type="ORF">SAMN04515672_0144</name>
</gene>
<feature type="transmembrane region" description="Helical" evidence="2">
    <location>
        <begin position="71"/>
        <end position="94"/>
    </location>
</feature>
<evidence type="ECO:0000313" key="4">
    <source>
        <dbReference type="Proteomes" id="UP000198882"/>
    </source>
</evidence>
<dbReference type="STRING" id="1095776.SAMN04515672_0144"/>
<keyword evidence="1" id="KW-0175">Coiled coil</keyword>
<protein>
    <submittedName>
        <fullName evidence="3">Uncharacterized protein</fullName>
    </submittedName>
</protein>
<dbReference type="Proteomes" id="UP000198882">
    <property type="component" value="Unassembled WGS sequence"/>
</dbReference>
<evidence type="ECO:0000256" key="2">
    <source>
        <dbReference type="SAM" id="Phobius"/>
    </source>
</evidence>
<organism evidence="3 4">
    <name type="scientific">Natronorubrum texcoconense</name>
    <dbReference type="NCBI Taxonomy" id="1095776"/>
    <lineage>
        <taxon>Archaea</taxon>
        <taxon>Methanobacteriati</taxon>
        <taxon>Methanobacteriota</taxon>
        <taxon>Stenosarchaea group</taxon>
        <taxon>Halobacteria</taxon>
        <taxon>Halobacteriales</taxon>
        <taxon>Natrialbaceae</taxon>
        <taxon>Natronorubrum</taxon>
    </lineage>
</organism>
<feature type="transmembrane region" description="Helical" evidence="2">
    <location>
        <begin position="364"/>
        <end position="385"/>
    </location>
</feature>
<keyword evidence="2" id="KW-0472">Membrane</keyword>
<keyword evidence="2" id="KW-0812">Transmembrane</keyword>
<sequence>MPSLSLLDRADPETNDSPSLLTRVSSRVFGDPRKAPKRLAILFVFGLFGLITTGLWLIVNSSIDTSGSSAPVVGPVLQILTSVWLVPVLALYLTRRWVFFRRGRNAGLAADVTGWSVNTVNHLREEIQTTDGCTRIIASTGDAFEDIAGRIDSALEGEHDDDTVDFWEADDHAEDFDIGHDMFADDEDTGRIEELIDEEQALIKEYNANTDRIDELLGDALDGEINPWAVLESDDDMASLYDLMDGGSRDAVDEAQILIDECEQIQQQIDDVRDEIEAATAPDDDGLEADAKAVRDQIQQGYTAAIDLSDELYEVMNEPEFDVPDTDAEADSRERQIPWRVRFMEEMKHLWLDLQSGFRTGDAVVKFGVPAIVTFVLQLFAVGLWTHPVVYALFITTSTIVGLFWYWVVKRRRQRRLKRYRADSSSDYWLDCAGQFKTVETADVTVYMGFIAGRRYASYDREEFVRKTARTMHQHVSDECVAPSDLQHYARCLEQMKPNLKGHRENVLRPLILKELKETVETADDDIIPKAELAWSVIEQPTSSRIERKLGHDPELVCEEYEWLVEDAHILDERDVEFRDANGDVQVITLVFPAEKRRLPDVSERHSQFSDRFTDRKGEAVYKLPDVDPRDGLQGFVPTPQAAALFDGADPAAVARSN</sequence>
<proteinExistence type="predicted"/>
<name>A0A1G9H8G3_9EURY</name>
<keyword evidence="4" id="KW-1185">Reference proteome</keyword>
<keyword evidence="2" id="KW-1133">Transmembrane helix</keyword>
<dbReference type="AlphaFoldDB" id="A0A1G9H8G3"/>
<accession>A0A1G9H8G3</accession>
<feature type="coiled-coil region" evidence="1">
    <location>
        <begin position="248"/>
        <end position="275"/>
    </location>
</feature>